<accession>A0A0W8E4V5</accession>
<organism evidence="1">
    <name type="scientific">hydrocarbon metagenome</name>
    <dbReference type="NCBI Taxonomy" id="938273"/>
    <lineage>
        <taxon>unclassified sequences</taxon>
        <taxon>metagenomes</taxon>
        <taxon>ecological metagenomes</taxon>
    </lineage>
</organism>
<evidence type="ECO:0000313" key="1">
    <source>
        <dbReference type="EMBL" id="KUG03469.1"/>
    </source>
</evidence>
<dbReference type="AlphaFoldDB" id="A0A0W8E4V5"/>
<comment type="caution">
    <text evidence="1">The sequence shown here is derived from an EMBL/GenBank/DDBJ whole genome shotgun (WGS) entry which is preliminary data.</text>
</comment>
<gene>
    <name evidence="1" type="ORF">ASZ90_019105</name>
</gene>
<proteinExistence type="predicted"/>
<dbReference type="EMBL" id="LNQE01001879">
    <property type="protein sequence ID" value="KUG03469.1"/>
    <property type="molecule type" value="Genomic_DNA"/>
</dbReference>
<sequence>MKKRWGKGEPVNLSDLLKITPVANEIMHLTEELDMSATDVMWIVAQIIDNGQEFDSEAFEKVFNENDNSLSYDLDDIDLDIENIEDELDQATYMVNVKINSPGRFPEVGFKAGMNDKEDINYFFDMIVDVMEKLE</sequence>
<name>A0A0W8E4V5_9ZZZZ</name>
<protein>
    <submittedName>
        <fullName evidence="1">Uncharacterized protein</fullName>
    </submittedName>
</protein>
<reference evidence="1" key="1">
    <citation type="journal article" date="2015" name="Proc. Natl. Acad. Sci. U.S.A.">
        <title>Networks of energetic and metabolic interactions define dynamics in microbial communities.</title>
        <authorList>
            <person name="Embree M."/>
            <person name="Liu J.K."/>
            <person name="Al-Bassam M.M."/>
            <person name="Zengler K."/>
        </authorList>
    </citation>
    <scope>NUCLEOTIDE SEQUENCE</scope>
</reference>